<feature type="region of interest" description="Disordered" evidence="1">
    <location>
        <begin position="140"/>
        <end position="161"/>
    </location>
</feature>
<evidence type="ECO:0000256" key="1">
    <source>
        <dbReference type="SAM" id="MobiDB-lite"/>
    </source>
</evidence>
<sequence>MGMHLLNPLPRPPHADGKYHPPLVMNRWWLCPKKLLHQVPRLTLVICDKISQASPDHVKTQMIGHILKRDNALAPREVNEWVSGLHHSTNAERSAMSKQKSRSCTAYSNPACLINGINNNGGIIKKAHRLGFNRQSSERKWLKRAKRTRRSQRKPRRPNSAPCAYATKALCVRITSLGRARPMFENGASAYAPGDFRIYK</sequence>
<dbReference type="Proteomes" id="UP001341840">
    <property type="component" value="Unassembled WGS sequence"/>
</dbReference>
<name>A0ABU6ZAB2_9FABA</name>
<evidence type="ECO:0000313" key="2">
    <source>
        <dbReference type="EMBL" id="MED6218711.1"/>
    </source>
</evidence>
<protein>
    <submittedName>
        <fullName evidence="2">Uncharacterized protein</fullName>
    </submittedName>
</protein>
<dbReference type="EMBL" id="JASCZI010271977">
    <property type="protein sequence ID" value="MED6218711.1"/>
    <property type="molecule type" value="Genomic_DNA"/>
</dbReference>
<keyword evidence="3" id="KW-1185">Reference proteome</keyword>
<comment type="caution">
    <text evidence="2">The sequence shown here is derived from an EMBL/GenBank/DDBJ whole genome shotgun (WGS) entry which is preliminary data.</text>
</comment>
<reference evidence="2 3" key="1">
    <citation type="journal article" date="2023" name="Plants (Basel)">
        <title>Bridging the Gap: Combining Genomics and Transcriptomics Approaches to Understand Stylosanthes scabra, an Orphan Legume from the Brazilian Caatinga.</title>
        <authorList>
            <person name="Ferreira-Neto J.R.C."/>
            <person name="da Silva M.D."/>
            <person name="Binneck E."/>
            <person name="de Melo N.F."/>
            <person name="da Silva R.H."/>
            <person name="de Melo A.L.T.M."/>
            <person name="Pandolfi V."/>
            <person name="Bustamante F.O."/>
            <person name="Brasileiro-Vidal A.C."/>
            <person name="Benko-Iseppon A.M."/>
        </authorList>
    </citation>
    <scope>NUCLEOTIDE SEQUENCE [LARGE SCALE GENOMIC DNA]</scope>
    <source>
        <tissue evidence="2">Leaves</tissue>
    </source>
</reference>
<proteinExistence type="predicted"/>
<gene>
    <name evidence="2" type="ORF">PIB30_029034</name>
</gene>
<accession>A0ABU6ZAB2</accession>
<feature type="compositionally biased region" description="Basic residues" evidence="1">
    <location>
        <begin position="141"/>
        <end position="157"/>
    </location>
</feature>
<evidence type="ECO:0000313" key="3">
    <source>
        <dbReference type="Proteomes" id="UP001341840"/>
    </source>
</evidence>
<organism evidence="2 3">
    <name type="scientific">Stylosanthes scabra</name>
    <dbReference type="NCBI Taxonomy" id="79078"/>
    <lineage>
        <taxon>Eukaryota</taxon>
        <taxon>Viridiplantae</taxon>
        <taxon>Streptophyta</taxon>
        <taxon>Embryophyta</taxon>
        <taxon>Tracheophyta</taxon>
        <taxon>Spermatophyta</taxon>
        <taxon>Magnoliopsida</taxon>
        <taxon>eudicotyledons</taxon>
        <taxon>Gunneridae</taxon>
        <taxon>Pentapetalae</taxon>
        <taxon>rosids</taxon>
        <taxon>fabids</taxon>
        <taxon>Fabales</taxon>
        <taxon>Fabaceae</taxon>
        <taxon>Papilionoideae</taxon>
        <taxon>50 kb inversion clade</taxon>
        <taxon>dalbergioids sensu lato</taxon>
        <taxon>Dalbergieae</taxon>
        <taxon>Pterocarpus clade</taxon>
        <taxon>Stylosanthes</taxon>
    </lineage>
</organism>